<reference evidence="2 3" key="1">
    <citation type="journal article" date="2015" name="Genome Biol. Evol.">
        <title>Phylogenomic analyses indicate that early fungi evolved digesting cell walls of algal ancestors of land plants.</title>
        <authorList>
            <person name="Chang Y."/>
            <person name="Wang S."/>
            <person name="Sekimoto S."/>
            <person name="Aerts A.L."/>
            <person name="Choi C."/>
            <person name="Clum A."/>
            <person name="LaButti K.M."/>
            <person name="Lindquist E.A."/>
            <person name="Yee Ngan C."/>
            <person name="Ohm R.A."/>
            <person name="Salamov A.A."/>
            <person name="Grigoriev I.V."/>
            <person name="Spatafora J.W."/>
            <person name="Berbee M.L."/>
        </authorList>
    </citation>
    <scope>NUCLEOTIDE SEQUENCE [LARGE SCALE GENOMIC DNA]</scope>
    <source>
        <strain evidence="2 3">JEL478</strain>
    </source>
</reference>
<evidence type="ECO:0000256" key="1">
    <source>
        <dbReference type="SAM" id="MobiDB-lite"/>
    </source>
</evidence>
<name>A0A139AM29_GONPJ</name>
<sequence>MTQSATEGESPSSNHLPHLPEQVSIPPHRLSQSDRTSSSVSQPGKGERKLGSRKRSVARADHELENKENQGTSSSTNSHRDCESVASKNATSTKPPVVGPENKSVRVQLSDGPDLVTAASPERHTDRPLSSASAKSNANPAAPKNRGMTRKSPKKVTIQKTPADRHVGEGTEAQESNRAHPRHLPGTSTRASSAGKPGDDTSTKPANGRSTKPGGDHATKPTGSRSAKLALETPLPPTADVPTLNESGTQEAKPKAKSKATPRSQTKRASKGSSNQEKG</sequence>
<feature type="compositionally biased region" description="Basic residues" evidence="1">
    <location>
        <begin position="255"/>
        <end position="270"/>
    </location>
</feature>
<feature type="compositionally biased region" description="Low complexity" evidence="1">
    <location>
        <begin position="130"/>
        <end position="145"/>
    </location>
</feature>
<organism evidence="2 3">
    <name type="scientific">Gonapodya prolifera (strain JEL478)</name>
    <name type="common">Monoblepharis prolifera</name>
    <dbReference type="NCBI Taxonomy" id="1344416"/>
    <lineage>
        <taxon>Eukaryota</taxon>
        <taxon>Fungi</taxon>
        <taxon>Fungi incertae sedis</taxon>
        <taxon>Chytridiomycota</taxon>
        <taxon>Chytridiomycota incertae sedis</taxon>
        <taxon>Monoblepharidomycetes</taxon>
        <taxon>Monoblepharidales</taxon>
        <taxon>Gonapodyaceae</taxon>
        <taxon>Gonapodya</taxon>
    </lineage>
</organism>
<feature type="compositionally biased region" description="Basic and acidic residues" evidence="1">
    <location>
        <begin position="58"/>
        <end position="68"/>
    </location>
</feature>
<accession>A0A139AM29</accession>
<protein>
    <submittedName>
        <fullName evidence="2">Uncharacterized protein</fullName>
    </submittedName>
</protein>
<dbReference type="Proteomes" id="UP000070544">
    <property type="component" value="Unassembled WGS sequence"/>
</dbReference>
<evidence type="ECO:0000313" key="3">
    <source>
        <dbReference type="Proteomes" id="UP000070544"/>
    </source>
</evidence>
<feature type="region of interest" description="Disordered" evidence="1">
    <location>
        <begin position="1"/>
        <end position="279"/>
    </location>
</feature>
<gene>
    <name evidence="2" type="ORF">M427DRAFT_54343</name>
</gene>
<feature type="compositionally biased region" description="Polar residues" evidence="1">
    <location>
        <begin position="1"/>
        <end position="15"/>
    </location>
</feature>
<keyword evidence="3" id="KW-1185">Reference proteome</keyword>
<dbReference type="EMBL" id="KQ965745">
    <property type="protein sequence ID" value="KXS17748.1"/>
    <property type="molecule type" value="Genomic_DNA"/>
</dbReference>
<proteinExistence type="predicted"/>
<evidence type="ECO:0000313" key="2">
    <source>
        <dbReference type="EMBL" id="KXS17748.1"/>
    </source>
</evidence>
<dbReference type="AlphaFoldDB" id="A0A139AM29"/>